<dbReference type="Proteomes" id="UP001065613">
    <property type="component" value="Chromosome"/>
</dbReference>
<dbReference type="SUPFAM" id="SSF47413">
    <property type="entry name" value="lambda repressor-like DNA-binding domains"/>
    <property type="match status" value="1"/>
</dbReference>
<dbReference type="PANTHER" id="PTHR46844">
    <property type="entry name" value="SLR5058 PROTEIN"/>
    <property type="match status" value="1"/>
</dbReference>
<dbReference type="Pfam" id="PF05729">
    <property type="entry name" value="NACHT"/>
    <property type="match status" value="1"/>
</dbReference>
<feature type="domain" description="NACHT" evidence="2">
    <location>
        <begin position="174"/>
        <end position="293"/>
    </location>
</feature>
<dbReference type="SUPFAM" id="SSF52540">
    <property type="entry name" value="P-loop containing nucleoside triphosphate hydrolases"/>
    <property type="match status" value="1"/>
</dbReference>
<dbReference type="Pfam" id="PF22727">
    <property type="entry name" value="NCH2"/>
    <property type="match status" value="1"/>
</dbReference>
<feature type="transmembrane region" description="Helical" evidence="1">
    <location>
        <begin position="623"/>
        <end position="645"/>
    </location>
</feature>
<proteinExistence type="predicted"/>
<dbReference type="GO" id="GO:0003677">
    <property type="term" value="F:DNA binding"/>
    <property type="evidence" value="ECO:0007669"/>
    <property type="project" value="InterPro"/>
</dbReference>
<dbReference type="AlphaFoldDB" id="A0A977L1D8"/>
<dbReference type="Gene3D" id="3.40.50.300">
    <property type="entry name" value="P-loop containing nucleotide triphosphate hydrolases"/>
    <property type="match status" value="1"/>
</dbReference>
<dbReference type="InterPro" id="IPR007111">
    <property type="entry name" value="NACHT_NTPase"/>
</dbReference>
<dbReference type="PROSITE" id="PS50837">
    <property type="entry name" value="NACHT"/>
    <property type="match status" value="1"/>
</dbReference>
<dbReference type="CDD" id="cd00093">
    <property type="entry name" value="HTH_XRE"/>
    <property type="match status" value="1"/>
</dbReference>
<dbReference type="InterPro" id="IPR054501">
    <property type="entry name" value="NCH2"/>
</dbReference>
<keyword evidence="1" id="KW-0812">Transmembrane</keyword>
<evidence type="ECO:0000256" key="1">
    <source>
        <dbReference type="SAM" id="Phobius"/>
    </source>
</evidence>
<dbReference type="EMBL" id="CP073041">
    <property type="protein sequence ID" value="UXE62600.1"/>
    <property type="molecule type" value="Genomic_DNA"/>
</dbReference>
<dbReference type="InterPro" id="IPR001387">
    <property type="entry name" value="Cro/C1-type_HTH"/>
</dbReference>
<evidence type="ECO:0000259" key="2">
    <source>
        <dbReference type="PROSITE" id="PS50837"/>
    </source>
</evidence>
<organism evidence="3">
    <name type="scientific">Woronichinia naegeliana WA131</name>
    <dbReference type="NCBI Taxonomy" id="2824559"/>
    <lineage>
        <taxon>Bacteria</taxon>
        <taxon>Bacillati</taxon>
        <taxon>Cyanobacteriota</taxon>
        <taxon>Cyanophyceae</taxon>
        <taxon>Synechococcales</taxon>
        <taxon>Coelosphaeriaceae</taxon>
        <taxon>Woronichinia</taxon>
    </lineage>
</organism>
<protein>
    <submittedName>
        <fullName evidence="3">NACHT domain-containing protein</fullName>
    </submittedName>
</protein>
<evidence type="ECO:0000313" key="3">
    <source>
        <dbReference type="EMBL" id="UXE62600.1"/>
    </source>
</evidence>
<accession>A0A977L1D8</accession>
<keyword evidence="1" id="KW-0472">Membrane</keyword>
<dbReference type="KEGG" id="wna:KA717_07550"/>
<gene>
    <name evidence="3" type="ORF">KA717_07550</name>
</gene>
<dbReference type="PANTHER" id="PTHR46844:SF1">
    <property type="entry name" value="SLR5058 PROTEIN"/>
    <property type="match status" value="1"/>
</dbReference>
<reference evidence="3" key="1">
    <citation type="submission" date="2021-04" db="EMBL/GenBank/DDBJ databases">
        <title>Genome sequence of Woronichinia naegeliana from Washington state freshwater lake bloom.</title>
        <authorList>
            <person name="Dreher T.W."/>
        </authorList>
    </citation>
    <scope>NUCLEOTIDE SEQUENCE</scope>
    <source>
        <strain evidence="3">WA131</strain>
    </source>
</reference>
<name>A0A977L1D8_9CYAN</name>
<dbReference type="InterPro" id="IPR010982">
    <property type="entry name" value="Lambda_DNA-bd_dom_sf"/>
</dbReference>
<dbReference type="InterPro" id="IPR027417">
    <property type="entry name" value="P-loop_NTPase"/>
</dbReference>
<keyword evidence="1" id="KW-1133">Transmembrane helix</keyword>
<sequence length="758" mass="88649">MGRRTLQASSVGIETIKKAIKRKKWSQDLLAGRVGCVRQTIGQHLYKGDPIDEDYFLAICQELGLNWQEMIVQEAESCEDDLEIQDLIADIRQCIEPMVRKECGKMRVLDMEQDIALGEIYTDVNILENLTAKQRLGLEELHCLFHSELEDFERLGWGKAQKRVSGLEAVQGHRKLMIWGKPGAGKTTFLKYIAMECLAERLGTDCFPIFLSLKEFAEKPDQPELLHYIKYKFVDTGVKIEVIEKLLNHGKALILLDGLDEVLDKDSRRVISQIQKLANRLHYGKNQFLITCRIAAKEYLFQGFREVEVADFDREQIQVFVTKWFQSKNPSKAEKFIEKLADNEPIQELASSPLLLTLLCLVFGELTNFPHNRAELYEEGVDILLKRWDGKRGIERDQLYKNLSAKRKEDLLSLIALETFWQGNYFFKQKTAETYIAQFIENLPDAKSDPEALRLDSEDVLRSIEANHGLLVTRAKGIYSFSHLTFQEYFATRKLTLNPTTETLRELVSHLTEKRWREVILLAVEMLEDATELMQLMKQTVDQLLAEDERLQEYLQWLKAKADSLEGEYTTEDIEQITRKFPYLAYIKSDQPKILYLYLSLDLGLDLDLDLSLDLDLDLSLDLYLYLYLYLSLYFYLDLSLYFYLDQRFTKLLNKLPQILFKEELQALFAERPDPQNTEQFKQWWQENDKAWRKKLRQLMITHRNIGHDWQFNKLQKDLLDQYFIANILLMECLGREAVIDRGVRAEIENTLFLPISN</sequence>